<keyword evidence="4" id="KW-1185">Reference proteome</keyword>
<dbReference type="InterPro" id="IPR038250">
    <property type="entry name" value="TGT_C2_sf"/>
</dbReference>
<dbReference type="AlphaFoldDB" id="A0ABD5YFI1"/>
<organism evidence="3 4">
    <name type="scientific">Halorubrum yunnanense</name>
    <dbReference type="NCBI Taxonomy" id="1526162"/>
    <lineage>
        <taxon>Archaea</taxon>
        <taxon>Methanobacteriati</taxon>
        <taxon>Methanobacteriota</taxon>
        <taxon>Stenosarchaea group</taxon>
        <taxon>Halobacteria</taxon>
        <taxon>Halobacteriales</taxon>
        <taxon>Haloferacaceae</taxon>
        <taxon>Halorubrum</taxon>
    </lineage>
</organism>
<dbReference type="InterPro" id="IPR002478">
    <property type="entry name" value="PUA"/>
</dbReference>
<name>A0ABD5YFI1_9EURY</name>
<dbReference type="Pfam" id="PF01472">
    <property type="entry name" value="PUA"/>
    <property type="match status" value="1"/>
</dbReference>
<evidence type="ECO:0000313" key="3">
    <source>
        <dbReference type="EMBL" id="MFC7186076.1"/>
    </source>
</evidence>
<dbReference type="Proteomes" id="UP001596390">
    <property type="component" value="Unassembled WGS sequence"/>
</dbReference>
<feature type="region of interest" description="Disordered" evidence="1">
    <location>
        <begin position="35"/>
        <end position="64"/>
    </location>
</feature>
<dbReference type="InterPro" id="IPR029402">
    <property type="entry name" value="TGT_C2"/>
</dbReference>
<dbReference type="SMART" id="SM00359">
    <property type="entry name" value="PUA"/>
    <property type="match status" value="1"/>
</dbReference>
<dbReference type="Pfam" id="PF14810">
    <property type="entry name" value="TGT_C2"/>
    <property type="match status" value="1"/>
</dbReference>
<feature type="domain" description="PUA" evidence="2">
    <location>
        <begin position="91"/>
        <end position="165"/>
    </location>
</feature>
<dbReference type="CDD" id="cd21149">
    <property type="entry name" value="PUA_archaeosine_TGT"/>
    <property type="match status" value="1"/>
</dbReference>
<protein>
    <submittedName>
        <fullName evidence="3">PUA domain-containing protein</fullName>
    </submittedName>
</protein>
<dbReference type="PROSITE" id="PS50890">
    <property type="entry name" value="PUA"/>
    <property type="match status" value="1"/>
</dbReference>
<dbReference type="Gene3D" id="3.10.450.90">
    <property type="entry name" value="ArcTGT, C2 domain"/>
    <property type="match status" value="1"/>
</dbReference>
<dbReference type="SUPFAM" id="SSF88697">
    <property type="entry name" value="PUA domain-like"/>
    <property type="match status" value="1"/>
</dbReference>
<evidence type="ECO:0000313" key="4">
    <source>
        <dbReference type="Proteomes" id="UP001596390"/>
    </source>
</evidence>
<evidence type="ECO:0000259" key="2">
    <source>
        <dbReference type="SMART" id="SM00359"/>
    </source>
</evidence>
<dbReference type="RefSeq" id="WP_267663052.1">
    <property type="nucleotide sequence ID" value="NZ_JAODIX010000019.1"/>
</dbReference>
<dbReference type="SUPFAM" id="SSF88802">
    <property type="entry name" value="Pre-PUA domain"/>
    <property type="match status" value="1"/>
</dbReference>
<dbReference type="Gene3D" id="2.30.130.10">
    <property type="entry name" value="PUA domain"/>
    <property type="match status" value="1"/>
</dbReference>
<dbReference type="InterPro" id="IPR015947">
    <property type="entry name" value="PUA-like_sf"/>
</dbReference>
<gene>
    <name evidence="3" type="ORF">ACFQMK_04075</name>
</gene>
<dbReference type="EMBL" id="JBHSZZ010000019">
    <property type="protein sequence ID" value="MFC7186076.1"/>
    <property type="molecule type" value="Genomic_DNA"/>
</dbReference>
<sequence length="173" mass="17950">MTDADALADLRTGADYQFGAGAGRALFPPDEPLTLRRSSGGRPRQVIVGDVDDTPGSSEGDRLVSYGTDGRFTLGVAGGRRLRGAFDRPRHRVVVGEESEPFVREGRNAFAKFVTAADDGIRPGDEVLVVDGDDALFAVGRAELSGAEAEAFGSGVAVKVRNGVGGDGVADAE</sequence>
<reference evidence="3 4" key="1">
    <citation type="journal article" date="2019" name="Int. J. Syst. Evol. Microbiol.">
        <title>The Global Catalogue of Microorganisms (GCM) 10K type strain sequencing project: providing services to taxonomists for standard genome sequencing and annotation.</title>
        <authorList>
            <consortium name="The Broad Institute Genomics Platform"/>
            <consortium name="The Broad Institute Genome Sequencing Center for Infectious Disease"/>
            <person name="Wu L."/>
            <person name="Ma J."/>
        </authorList>
    </citation>
    <scope>NUCLEOTIDE SEQUENCE [LARGE SCALE GENOMIC DNA]</scope>
    <source>
        <strain evidence="3 4">Q85</strain>
    </source>
</reference>
<evidence type="ECO:0000256" key="1">
    <source>
        <dbReference type="SAM" id="MobiDB-lite"/>
    </source>
</evidence>
<accession>A0ABD5YFI1</accession>
<comment type="caution">
    <text evidence="3">The sequence shown here is derived from an EMBL/GenBank/DDBJ whole genome shotgun (WGS) entry which is preliminary data.</text>
</comment>
<proteinExistence type="predicted"/>
<dbReference type="InterPro" id="IPR036974">
    <property type="entry name" value="PUA_sf"/>
</dbReference>